<dbReference type="EMBL" id="CM026425">
    <property type="protein sequence ID" value="KAG0577172.1"/>
    <property type="molecule type" value="Genomic_DNA"/>
</dbReference>
<keyword evidence="2" id="KW-1185">Reference proteome</keyword>
<accession>A0A8T0I151</accession>
<dbReference type="Proteomes" id="UP000822688">
    <property type="component" value="Chromosome 5"/>
</dbReference>
<name>A0A8T0I151_CERPU</name>
<proteinExistence type="predicted"/>
<comment type="caution">
    <text evidence="1">The sequence shown here is derived from an EMBL/GenBank/DDBJ whole genome shotgun (WGS) entry which is preliminary data.</text>
</comment>
<gene>
    <name evidence="1" type="ORF">KC19_5G136200</name>
</gene>
<evidence type="ECO:0000313" key="2">
    <source>
        <dbReference type="Proteomes" id="UP000822688"/>
    </source>
</evidence>
<sequence>MNMMNTKLIYETKLQFKNTCTNCTPCLGFARQLRAQELRAQEALGQHDGYMKPCSASARDNLHVCLDLKFPILSTTSIVWKKPTYALQQRWMCWNMKCL</sequence>
<reference evidence="1" key="1">
    <citation type="submission" date="2020-06" db="EMBL/GenBank/DDBJ databases">
        <title>WGS assembly of Ceratodon purpureus strain R40.</title>
        <authorList>
            <person name="Carey S.B."/>
            <person name="Jenkins J."/>
            <person name="Shu S."/>
            <person name="Lovell J.T."/>
            <person name="Sreedasyam A."/>
            <person name="Maumus F."/>
            <person name="Tiley G.P."/>
            <person name="Fernandez-Pozo N."/>
            <person name="Barry K."/>
            <person name="Chen C."/>
            <person name="Wang M."/>
            <person name="Lipzen A."/>
            <person name="Daum C."/>
            <person name="Saski C.A."/>
            <person name="Payton A.C."/>
            <person name="Mcbreen J.C."/>
            <person name="Conrad R.E."/>
            <person name="Kollar L.M."/>
            <person name="Olsson S."/>
            <person name="Huttunen S."/>
            <person name="Landis J.B."/>
            <person name="Wickett N.J."/>
            <person name="Johnson M.G."/>
            <person name="Rensing S.A."/>
            <person name="Grimwood J."/>
            <person name="Schmutz J."/>
            <person name="Mcdaniel S.F."/>
        </authorList>
    </citation>
    <scope>NUCLEOTIDE SEQUENCE</scope>
    <source>
        <strain evidence="1">R40</strain>
    </source>
</reference>
<evidence type="ECO:0000313" key="1">
    <source>
        <dbReference type="EMBL" id="KAG0577172.1"/>
    </source>
</evidence>
<dbReference type="AlphaFoldDB" id="A0A8T0I151"/>
<organism evidence="1 2">
    <name type="scientific">Ceratodon purpureus</name>
    <name type="common">Fire moss</name>
    <name type="synonym">Dicranum purpureum</name>
    <dbReference type="NCBI Taxonomy" id="3225"/>
    <lineage>
        <taxon>Eukaryota</taxon>
        <taxon>Viridiplantae</taxon>
        <taxon>Streptophyta</taxon>
        <taxon>Embryophyta</taxon>
        <taxon>Bryophyta</taxon>
        <taxon>Bryophytina</taxon>
        <taxon>Bryopsida</taxon>
        <taxon>Dicranidae</taxon>
        <taxon>Pseudoditrichales</taxon>
        <taxon>Ditrichaceae</taxon>
        <taxon>Ceratodon</taxon>
    </lineage>
</organism>
<protein>
    <submittedName>
        <fullName evidence="1">Uncharacterized protein</fullName>
    </submittedName>
</protein>